<keyword evidence="10 13" id="KW-0443">Lipid metabolism</keyword>
<keyword evidence="8 13" id="KW-0862">Zinc</keyword>
<comment type="similarity">
    <text evidence="13">Belongs to the AccD/PCCB family.</text>
</comment>
<evidence type="ECO:0000256" key="10">
    <source>
        <dbReference type="ARBA" id="ARBA00023098"/>
    </source>
</evidence>
<dbReference type="EMBL" id="DWWD01000023">
    <property type="protein sequence ID" value="HJC50142.1"/>
    <property type="molecule type" value="Genomic_DNA"/>
</dbReference>
<comment type="function">
    <text evidence="12 13">Component of the acetyl coenzyme A carboxylase (ACC) complex. Biotin carboxylase (BC) catalyzes the carboxylation of biotin on its carrier protein (BCCP) and then the CO(2) group is transferred by the transcarboxylase to acetyl-CoA to form malonyl-CoA.</text>
</comment>
<dbReference type="GO" id="GO:0009317">
    <property type="term" value="C:acetyl-CoA carboxylase complex"/>
    <property type="evidence" value="ECO:0007669"/>
    <property type="project" value="InterPro"/>
</dbReference>
<comment type="subunit">
    <text evidence="13">Acetyl-CoA carboxylase is a heterohexamer composed of biotin carboxyl carrier protein (AccB), biotin carboxylase (AccC) and two subunits each of ACCase subunit alpha (AccA) and ACCase subunit beta (AccD).</text>
</comment>
<gene>
    <name evidence="13 15" type="primary">accD</name>
    <name evidence="15" type="ORF">H9754_06110</name>
</gene>
<accession>A0A9D2T898</accession>
<dbReference type="AlphaFoldDB" id="A0A9D2T898"/>
<evidence type="ECO:0000313" key="15">
    <source>
        <dbReference type="EMBL" id="HJC50142.1"/>
    </source>
</evidence>
<keyword evidence="6 13" id="KW-0863">Zinc-finger</keyword>
<feature type="domain" description="CoA carboxyltransferase N-terminal" evidence="14">
    <location>
        <begin position="39"/>
        <end position="294"/>
    </location>
</feature>
<dbReference type="InterPro" id="IPR041010">
    <property type="entry name" value="Znf-ACC"/>
</dbReference>
<reference evidence="15" key="1">
    <citation type="journal article" date="2021" name="PeerJ">
        <title>Extensive microbial diversity within the chicken gut microbiome revealed by metagenomics and culture.</title>
        <authorList>
            <person name="Gilroy R."/>
            <person name="Ravi A."/>
            <person name="Getino M."/>
            <person name="Pursley I."/>
            <person name="Horton D.L."/>
            <person name="Alikhan N.F."/>
            <person name="Baker D."/>
            <person name="Gharbi K."/>
            <person name="Hall N."/>
            <person name="Watson M."/>
            <person name="Adriaenssens E.M."/>
            <person name="Foster-Nyarko E."/>
            <person name="Jarju S."/>
            <person name="Secka A."/>
            <person name="Antonio M."/>
            <person name="Oren A."/>
            <person name="Chaudhuri R.R."/>
            <person name="La Ragione R."/>
            <person name="Hildebrand F."/>
            <person name="Pallen M.J."/>
        </authorList>
    </citation>
    <scope>NUCLEOTIDE SEQUENCE</scope>
    <source>
        <strain evidence="15">ChiSjej3B21-8574</strain>
    </source>
</reference>
<keyword evidence="15" id="KW-0436">Ligase</keyword>
<dbReference type="GO" id="GO:0006633">
    <property type="term" value="P:fatty acid biosynthetic process"/>
    <property type="evidence" value="ECO:0007669"/>
    <property type="project" value="UniProtKB-KW"/>
</dbReference>
<keyword evidence="5 13" id="KW-0547">Nucleotide-binding</keyword>
<evidence type="ECO:0000313" key="16">
    <source>
        <dbReference type="Proteomes" id="UP000823904"/>
    </source>
</evidence>
<feature type="zinc finger region" description="C4-type" evidence="13">
    <location>
        <begin position="43"/>
        <end position="65"/>
    </location>
</feature>
<dbReference type="GO" id="GO:0008270">
    <property type="term" value="F:zinc ion binding"/>
    <property type="evidence" value="ECO:0007669"/>
    <property type="project" value="UniProtKB-UniRule"/>
</dbReference>
<evidence type="ECO:0000256" key="2">
    <source>
        <dbReference type="ARBA" id="ARBA00022516"/>
    </source>
</evidence>
<keyword evidence="4 13" id="KW-0479">Metal-binding</keyword>
<feature type="binding site" evidence="13">
    <location>
        <position position="65"/>
    </location>
    <ligand>
        <name>Zn(2+)</name>
        <dbReference type="ChEBI" id="CHEBI:29105"/>
    </ligand>
</feature>
<evidence type="ECO:0000256" key="13">
    <source>
        <dbReference type="HAMAP-Rule" id="MF_01395"/>
    </source>
</evidence>
<dbReference type="Proteomes" id="UP000823904">
    <property type="component" value="Unassembled WGS sequence"/>
</dbReference>
<evidence type="ECO:0000256" key="3">
    <source>
        <dbReference type="ARBA" id="ARBA00022679"/>
    </source>
</evidence>
<feature type="binding site" evidence="13">
    <location>
        <position position="62"/>
    </location>
    <ligand>
        <name>Zn(2+)</name>
        <dbReference type="ChEBI" id="CHEBI:29105"/>
    </ligand>
</feature>
<keyword evidence="11 13" id="KW-0275">Fatty acid biosynthesis</keyword>
<keyword evidence="3 13" id="KW-0808">Transferase</keyword>
<organism evidence="15 16">
    <name type="scientific">Candidatus Anaerostipes avistercoris</name>
    <dbReference type="NCBI Taxonomy" id="2838462"/>
    <lineage>
        <taxon>Bacteria</taxon>
        <taxon>Bacillati</taxon>
        <taxon>Bacillota</taxon>
        <taxon>Clostridia</taxon>
        <taxon>Lachnospirales</taxon>
        <taxon>Lachnospiraceae</taxon>
        <taxon>Anaerostipes</taxon>
    </lineage>
</organism>
<reference evidence="15" key="2">
    <citation type="submission" date="2021-04" db="EMBL/GenBank/DDBJ databases">
        <authorList>
            <person name="Gilroy R."/>
        </authorList>
    </citation>
    <scope>NUCLEOTIDE SEQUENCE</scope>
    <source>
        <strain evidence="15">ChiSjej3B21-8574</strain>
    </source>
</reference>
<dbReference type="NCBIfam" id="TIGR00515">
    <property type="entry name" value="accD"/>
    <property type="match status" value="1"/>
</dbReference>
<keyword evidence="13" id="KW-0963">Cytoplasm</keyword>
<dbReference type="InterPro" id="IPR011762">
    <property type="entry name" value="COA_CT_N"/>
</dbReference>
<keyword evidence="7 13" id="KW-0276">Fatty acid metabolism</keyword>
<evidence type="ECO:0000256" key="4">
    <source>
        <dbReference type="ARBA" id="ARBA00022723"/>
    </source>
</evidence>
<dbReference type="Pfam" id="PF01039">
    <property type="entry name" value="Carboxyl_trans"/>
    <property type="match status" value="1"/>
</dbReference>
<evidence type="ECO:0000259" key="14">
    <source>
        <dbReference type="PROSITE" id="PS50980"/>
    </source>
</evidence>
<dbReference type="InterPro" id="IPR034733">
    <property type="entry name" value="AcCoA_carboxyl_beta"/>
</dbReference>
<comment type="cofactor">
    <cofactor evidence="13">
        <name>Zn(2+)</name>
        <dbReference type="ChEBI" id="CHEBI:29105"/>
    </cofactor>
    <text evidence="13">Binds 1 zinc ion per subunit.</text>
</comment>
<dbReference type="SUPFAM" id="SSF52096">
    <property type="entry name" value="ClpP/crotonase"/>
    <property type="match status" value="1"/>
</dbReference>
<evidence type="ECO:0000256" key="6">
    <source>
        <dbReference type="ARBA" id="ARBA00022771"/>
    </source>
</evidence>
<evidence type="ECO:0000256" key="9">
    <source>
        <dbReference type="ARBA" id="ARBA00022840"/>
    </source>
</evidence>
<name>A0A9D2T898_9FIRM</name>
<dbReference type="GO" id="GO:0003989">
    <property type="term" value="F:acetyl-CoA carboxylase activity"/>
    <property type="evidence" value="ECO:0007669"/>
    <property type="project" value="InterPro"/>
</dbReference>
<dbReference type="InterPro" id="IPR000438">
    <property type="entry name" value="Acetyl_CoA_COase_Trfase_b_su"/>
</dbReference>
<keyword evidence="2 13" id="KW-0444">Lipid biosynthesis</keyword>
<evidence type="ECO:0000256" key="11">
    <source>
        <dbReference type="ARBA" id="ARBA00023160"/>
    </source>
</evidence>
<dbReference type="PANTHER" id="PTHR42995">
    <property type="entry name" value="ACETYL-COENZYME A CARBOXYLASE CARBOXYL TRANSFERASE SUBUNIT BETA, CHLOROPLASTIC"/>
    <property type="match status" value="1"/>
</dbReference>
<dbReference type="Pfam" id="PF17848">
    <property type="entry name" value="Zn_ribbon_ACC"/>
    <property type="match status" value="1"/>
</dbReference>
<dbReference type="Gene3D" id="3.90.226.10">
    <property type="entry name" value="2-enoyl-CoA Hydratase, Chain A, domain 1"/>
    <property type="match status" value="1"/>
</dbReference>
<comment type="subcellular location">
    <subcellularLocation>
        <location evidence="1 13">Cytoplasm</location>
    </subcellularLocation>
</comment>
<evidence type="ECO:0000256" key="1">
    <source>
        <dbReference type="ARBA" id="ARBA00004496"/>
    </source>
</evidence>
<evidence type="ECO:0000256" key="5">
    <source>
        <dbReference type="ARBA" id="ARBA00022741"/>
    </source>
</evidence>
<dbReference type="HAMAP" id="MF_01395">
    <property type="entry name" value="AcetylCoA_CT_beta"/>
    <property type="match status" value="1"/>
</dbReference>
<dbReference type="GO" id="GO:0016743">
    <property type="term" value="F:carboxyl- or carbamoyltransferase activity"/>
    <property type="evidence" value="ECO:0007669"/>
    <property type="project" value="UniProtKB-UniRule"/>
</dbReference>
<sequence>MPLKEMFKKRTLTPQEQKQAERIRKAKDTLLEYQVPEGLFQKCSNCGKPVYNEDIIENYYICPYCGNYFRVRPRNRIAMVLDRGTFQEWDERMETSDPLNFPGYKKKLERQKAATNMDEAVITGKGEIGGKEVVIAVMGADFMMASMGEVVGEKITRAVERATEMRLPVIIFTCSGGARMQEGIISLMQMAKTSAALRKHDEAGLLYITVLTDPTTGGVTASFAMLGDVILAEPGALVGFAGPRVIEQTIGQKLPEGFQKSEFLLEHGFVDKIVERKNLRKVLNTIIRSCEYEQ</sequence>
<dbReference type="EC" id="2.1.3.15" evidence="13"/>
<protein>
    <recommendedName>
        <fullName evidence="13">Acetyl-coenzyme A carboxylase carboxyl transferase subunit beta</fullName>
        <shortName evidence="13">ACCase subunit beta</shortName>
        <shortName evidence="13">Acetyl-CoA carboxylase carboxyltransferase subunit beta</shortName>
        <ecNumber evidence="13">2.1.3.15</ecNumber>
    </recommendedName>
</protein>
<evidence type="ECO:0000256" key="8">
    <source>
        <dbReference type="ARBA" id="ARBA00022833"/>
    </source>
</evidence>
<comment type="caution">
    <text evidence="15">The sequence shown here is derived from an EMBL/GenBank/DDBJ whole genome shotgun (WGS) entry which is preliminary data.</text>
</comment>
<dbReference type="GO" id="GO:0005524">
    <property type="term" value="F:ATP binding"/>
    <property type="evidence" value="ECO:0007669"/>
    <property type="project" value="UniProtKB-KW"/>
</dbReference>
<evidence type="ECO:0000256" key="12">
    <source>
        <dbReference type="ARBA" id="ARBA00025280"/>
    </source>
</evidence>
<dbReference type="GO" id="GO:2001295">
    <property type="term" value="P:malonyl-CoA biosynthetic process"/>
    <property type="evidence" value="ECO:0007669"/>
    <property type="project" value="UniProtKB-UniRule"/>
</dbReference>
<feature type="binding site" evidence="13">
    <location>
        <position position="46"/>
    </location>
    <ligand>
        <name>Zn(2+)</name>
        <dbReference type="ChEBI" id="CHEBI:29105"/>
    </ligand>
</feature>
<feature type="binding site" evidence="13">
    <location>
        <position position="43"/>
    </location>
    <ligand>
        <name>Zn(2+)</name>
        <dbReference type="ChEBI" id="CHEBI:29105"/>
    </ligand>
</feature>
<comment type="pathway">
    <text evidence="13">Lipid metabolism; malonyl-CoA biosynthesis; malonyl-CoA from acetyl-CoA: step 1/1.</text>
</comment>
<dbReference type="InterPro" id="IPR029045">
    <property type="entry name" value="ClpP/crotonase-like_dom_sf"/>
</dbReference>
<evidence type="ECO:0000256" key="7">
    <source>
        <dbReference type="ARBA" id="ARBA00022832"/>
    </source>
</evidence>
<proteinExistence type="inferred from homology"/>
<dbReference type="PANTHER" id="PTHR42995:SF5">
    <property type="entry name" value="ACETYL-COENZYME A CARBOXYLASE CARBOXYL TRANSFERASE SUBUNIT BETA, CHLOROPLASTIC"/>
    <property type="match status" value="1"/>
</dbReference>
<keyword evidence="9 13" id="KW-0067">ATP-binding</keyword>
<dbReference type="PRINTS" id="PR01070">
    <property type="entry name" value="ACCCTRFRASEB"/>
</dbReference>
<dbReference type="PROSITE" id="PS50980">
    <property type="entry name" value="COA_CT_NTER"/>
    <property type="match status" value="1"/>
</dbReference>
<comment type="catalytic activity">
    <reaction evidence="13">
        <text>N(6)-carboxybiotinyl-L-lysyl-[protein] + acetyl-CoA = N(6)-biotinyl-L-lysyl-[protein] + malonyl-CoA</text>
        <dbReference type="Rhea" id="RHEA:54728"/>
        <dbReference type="Rhea" id="RHEA-COMP:10505"/>
        <dbReference type="Rhea" id="RHEA-COMP:10506"/>
        <dbReference type="ChEBI" id="CHEBI:57288"/>
        <dbReference type="ChEBI" id="CHEBI:57384"/>
        <dbReference type="ChEBI" id="CHEBI:83144"/>
        <dbReference type="ChEBI" id="CHEBI:83145"/>
        <dbReference type="EC" id="2.1.3.15"/>
    </reaction>
</comment>